<organism evidence="2 3">
    <name type="scientific">Bifiguratus adelaidae</name>
    <dbReference type="NCBI Taxonomy" id="1938954"/>
    <lineage>
        <taxon>Eukaryota</taxon>
        <taxon>Fungi</taxon>
        <taxon>Fungi incertae sedis</taxon>
        <taxon>Mucoromycota</taxon>
        <taxon>Mucoromycotina</taxon>
        <taxon>Endogonomycetes</taxon>
        <taxon>Endogonales</taxon>
        <taxon>Endogonales incertae sedis</taxon>
        <taxon>Bifiguratus</taxon>
    </lineage>
</organism>
<proteinExistence type="predicted"/>
<dbReference type="PANTHER" id="PTHR37325:SF1">
    <property type="entry name" value="OXIDOREDUCTASE 21 KDA SUBUNIT, PUTATIVE (AFU_ORTHOLOGUE AFUA_4G05910)-RELATED"/>
    <property type="match status" value="1"/>
</dbReference>
<feature type="non-terminal residue" evidence="2">
    <location>
        <position position="1"/>
    </location>
</feature>
<dbReference type="AlphaFoldDB" id="A0A261XVF2"/>
<feature type="region of interest" description="Disordered" evidence="1">
    <location>
        <begin position="1"/>
        <end position="33"/>
    </location>
</feature>
<name>A0A261XVF2_9FUNG</name>
<evidence type="ECO:0000313" key="3">
    <source>
        <dbReference type="Proteomes" id="UP000242875"/>
    </source>
</evidence>
<dbReference type="EMBL" id="MVBO01000164">
    <property type="protein sequence ID" value="OZJ02321.1"/>
    <property type="molecule type" value="Genomic_DNA"/>
</dbReference>
<reference evidence="2 3" key="1">
    <citation type="journal article" date="2017" name="Mycologia">
        <title>Bifiguratus adelaidae, gen. et sp. nov., a new member of Mucoromycotina in endophytic and soil-dwelling habitats.</title>
        <authorList>
            <person name="Torres-Cruz T.J."/>
            <person name="Billingsley Tobias T.L."/>
            <person name="Almatruk M."/>
            <person name="Hesse C."/>
            <person name="Kuske C.R."/>
            <person name="Desiro A."/>
            <person name="Benucci G.M."/>
            <person name="Bonito G."/>
            <person name="Stajich J.E."/>
            <person name="Dunlap C."/>
            <person name="Arnold A.E."/>
            <person name="Porras-Alfaro A."/>
        </authorList>
    </citation>
    <scope>NUCLEOTIDE SEQUENCE [LARGE SCALE GENOMIC DNA]</scope>
    <source>
        <strain evidence="2 3">AZ0501</strain>
    </source>
</reference>
<keyword evidence="3" id="KW-1185">Reference proteome</keyword>
<accession>A0A261XVF2</accession>
<comment type="caution">
    <text evidence="2">The sequence shown here is derived from an EMBL/GenBank/DDBJ whole genome shotgun (WGS) entry which is preliminary data.</text>
</comment>
<protein>
    <recommendedName>
        <fullName evidence="4">NADH-ubiquinone oxidoreductase subunit B14.5a</fullName>
    </recommendedName>
</protein>
<dbReference type="CDD" id="cd22849">
    <property type="entry name" value="NuzM"/>
    <property type="match status" value="1"/>
</dbReference>
<evidence type="ECO:0000256" key="1">
    <source>
        <dbReference type="SAM" id="MobiDB-lite"/>
    </source>
</evidence>
<dbReference type="PANTHER" id="PTHR37325">
    <property type="entry name" value="OXIDOREDUCTASE 21 KDA SUBUNIT, PUTATIVE (AFU_ORTHOLOGUE AFUA_4G05910)-RELATED"/>
    <property type="match status" value="1"/>
</dbReference>
<dbReference type="OrthoDB" id="2093493at2759"/>
<dbReference type="InterPro" id="IPR016813">
    <property type="entry name" value="NADH_Ub_cplx-1_21kDa"/>
</dbReference>
<feature type="compositionally biased region" description="Pro residues" evidence="1">
    <location>
        <begin position="19"/>
        <end position="31"/>
    </location>
</feature>
<evidence type="ECO:0000313" key="2">
    <source>
        <dbReference type="EMBL" id="OZJ02321.1"/>
    </source>
</evidence>
<gene>
    <name evidence="2" type="ORF">BZG36_04446</name>
</gene>
<sequence>NPKSTDGMLPVGKYRTPSPGSPQTPYVPPKTPNAKVANNYYFNRDTRRNYPRLAVYTQQDVAGLLMGGKVQESLPSVGADSQPVTDTKLVTPSQQTYDLAQVVAEQQVAFGNGVLPPTPGWGKKVEWNVSTDHEAIEEGIYWPMKQYV</sequence>
<evidence type="ECO:0008006" key="4">
    <source>
        <dbReference type="Google" id="ProtNLM"/>
    </source>
</evidence>
<dbReference type="Proteomes" id="UP000242875">
    <property type="component" value="Unassembled WGS sequence"/>
</dbReference>